<feature type="compositionally biased region" description="Basic residues" evidence="1">
    <location>
        <begin position="175"/>
        <end position="184"/>
    </location>
</feature>
<name>A0A6G1IKB2_9PLEO</name>
<feature type="compositionally biased region" description="Basic and acidic residues" evidence="1">
    <location>
        <begin position="233"/>
        <end position="246"/>
    </location>
</feature>
<reference evidence="2" key="1">
    <citation type="journal article" date="2020" name="Stud. Mycol.">
        <title>101 Dothideomycetes genomes: a test case for predicting lifestyles and emergence of pathogens.</title>
        <authorList>
            <person name="Haridas S."/>
            <person name="Albert R."/>
            <person name="Binder M."/>
            <person name="Bloem J."/>
            <person name="Labutti K."/>
            <person name="Salamov A."/>
            <person name="Andreopoulos B."/>
            <person name="Baker S."/>
            <person name="Barry K."/>
            <person name="Bills G."/>
            <person name="Bluhm B."/>
            <person name="Cannon C."/>
            <person name="Castanera R."/>
            <person name="Culley D."/>
            <person name="Daum C."/>
            <person name="Ezra D."/>
            <person name="Gonzalez J."/>
            <person name="Henrissat B."/>
            <person name="Kuo A."/>
            <person name="Liang C."/>
            <person name="Lipzen A."/>
            <person name="Lutzoni F."/>
            <person name="Magnuson J."/>
            <person name="Mondo S."/>
            <person name="Nolan M."/>
            <person name="Ohm R."/>
            <person name="Pangilinan J."/>
            <person name="Park H.-J."/>
            <person name="Ramirez L."/>
            <person name="Alfaro M."/>
            <person name="Sun H."/>
            <person name="Tritt A."/>
            <person name="Yoshinaga Y."/>
            <person name="Zwiers L.-H."/>
            <person name="Turgeon B."/>
            <person name="Goodwin S."/>
            <person name="Spatafora J."/>
            <person name="Crous P."/>
            <person name="Grigoriev I."/>
        </authorList>
    </citation>
    <scope>NUCLEOTIDE SEQUENCE</scope>
    <source>
        <strain evidence="2">CBS 122367</strain>
    </source>
</reference>
<feature type="compositionally biased region" description="Basic and acidic residues" evidence="1">
    <location>
        <begin position="316"/>
        <end position="339"/>
    </location>
</feature>
<sequence>MGDLTNRISEWRNQVQAADSFSEYLANPSNECFADSPSGCSTISPSGCSTISPSGYSTISPSGYFTISPTTAPPSHPPSPFVSSPPSPLPTLDEALLYVAYCSGAFTEHMLCMQAAASRNTSSAMENTWQANTQKRVLAVLREDEEVVRAAEAWRERGAVDGDPVARVEWQAGSGRKRAPKKKKGGEDGGKGKGKGKGKVVEGEEGEEENACLSDGVPGADAPLVPSGKGTGKQKEAKAKEQEVARLGDTTSMKSRSKGKGKKAKVVEDEEPVQEPLTLAAKPLRRTLKPKPQNAPVQSPPSAETSASTVPSNGTDKSKEVGAKEGVRTAPETKKREAVFKIYASTNPKRQRRANTKPSDTTAAIATAAPPLPERSLEVNRIGPGNGEAADTRSSGEDSEEPSTGEPPNLGPIEDAPNTQSTIEVSGAPCTGDLPNPSPSKAAPKAQARQAPAPEASLWNHVTYAPNVFVKCVTADYAKTLQADFSMLQIARVASSGMMVEADRKKDTHYTWNARTDLKWKEPKPMPERRDKKQADETVVGAYGRGLSMPTEKDLRWEQRWMKEMHAVSETPESKRGLTGTRGVIWKV</sequence>
<gene>
    <name evidence="2" type="ORF">K458DRAFT_408720</name>
</gene>
<dbReference type="Proteomes" id="UP000799291">
    <property type="component" value="Unassembled WGS sequence"/>
</dbReference>
<dbReference type="EMBL" id="MU005610">
    <property type="protein sequence ID" value="KAF2678662.1"/>
    <property type="molecule type" value="Genomic_DNA"/>
</dbReference>
<evidence type="ECO:0000313" key="3">
    <source>
        <dbReference type="Proteomes" id="UP000799291"/>
    </source>
</evidence>
<feature type="compositionally biased region" description="Low complexity" evidence="1">
    <location>
        <begin position="439"/>
        <end position="452"/>
    </location>
</feature>
<dbReference type="AlphaFoldDB" id="A0A6G1IKB2"/>
<feature type="compositionally biased region" description="Polar residues" evidence="1">
    <location>
        <begin position="295"/>
        <end position="315"/>
    </location>
</feature>
<protein>
    <submittedName>
        <fullName evidence="2">Uncharacterized protein</fullName>
    </submittedName>
</protein>
<proteinExistence type="predicted"/>
<feature type="compositionally biased region" description="Basic residues" evidence="1">
    <location>
        <begin position="255"/>
        <end position="264"/>
    </location>
</feature>
<feature type="region of interest" description="Disordered" evidence="1">
    <location>
        <begin position="165"/>
        <end position="452"/>
    </location>
</feature>
<evidence type="ECO:0000313" key="2">
    <source>
        <dbReference type="EMBL" id="KAF2678662.1"/>
    </source>
</evidence>
<evidence type="ECO:0000256" key="1">
    <source>
        <dbReference type="SAM" id="MobiDB-lite"/>
    </source>
</evidence>
<organism evidence="2 3">
    <name type="scientific">Lentithecium fluviatile CBS 122367</name>
    <dbReference type="NCBI Taxonomy" id="1168545"/>
    <lineage>
        <taxon>Eukaryota</taxon>
        <taxon>Fungi</taxon>
        <taxon>Dikarya</taxon>
        <taxon>Ascomycota</taxon>
        <taxon>Pezizomycotina</taxon>
        <taxon>Dothideomycetes</taxon>
        <taxon>Pleosporomycetidae</taxon>
        <taxon>Pleosporales</taxon>
        <taxon>Massarineae</taxon>
        <taxon>Lentitheciaceae</taxon>
        <taxon>Lentithecium</taxon>
    </lineage>
</organism>
<accession>A0A6G1IKB2</accession>
<keyword evidence="3" id="KW-1185">Reference proteome</keyword>